<dbReference type="InterPro" id="IPR052340">
    <property type="entry name" value="RNase_Y/CdgJ"/>
</dbReference>
<dbReference type="InterPro" id="IPR013976">
    <property type="entry name" value="HDOD"/>
</dbReference>
<reference evidence="2 3" key="1">
    <citation type="submission" date="2019-07" db="EMBL/GenBank/DDBJ databases">
        <title>The pathways for chlorine oxyanion respiration interact through the shared metabolite chlorate.</title>
        <authorList>
            <person name="Barnum T.P."/>
            <person name="Cheng Y."/>
            <person name="Hill K.A."/>
            <person name="Lucas L.N."/>
            <person name="Carlson H.K."/>
            <person name="Coates J.D."/>
        </authorList>
    </citation>
    <scope>NUCLEOTIDE SEQUENCE [LARGE SCALE GENOMIC DNA]</scope>
    <source>
        <strain evidence="2 3">BK-1</strain>
    </source>
</reference>
<gene>
    <name evidence="2" type="ORF">FHP88_07575</name>
</gene>
<evidence type="ECO:0000313" key="3">
    <source>
        <dbReference type="Proteomes" id="UP000316649"/>
    </source>
</evidence>
<dbReference type="SUPFAM" id="SSF109604">
    <property type="entry name" value="HD-domain/PDEase-like"/>
    <property type="match status" value="1"/>
</dbReference>
<name>A0A557SEK1_9GAMM</name>
<evidence type="ECO:0000259" key="1">
    <source>
        <dbReference type="PROSITE" id="PS51833"/>
    </source>
</evidence>
<dbReference type="AlphaFoldDB" id="A0A557SEK1"/>
<dbReference type="PANTHER" id="PTHR33525">
    <property type="match status" value="1"/>
</dbReference>
<accession>A0A557SEK1</accession>
<dbReference type="PANTHER" id="PTHR33525:SF6">
    <property type="entry name" value="HDOD DOMAIN-CONTAINING PROTEIN"/>
    <property type="match status" value="1"/>
</dbReference>
<feature type="domain" description="HDOD" evidence="1">
    <location>
        <begin position="18"/>
        <end position="212"/>
    </location>
</feature>
<dbReference type="RefSeq" id="WP_144358429.1">
    <property type="nucleotide sequence ID" value="NZ_VMNH01000007.1"/>
</dbReference>
<dbReference type="OrthoDB" id="9784953at2"/>
<comment type="caution">
    <text evidence="2">The sequence shown here is derived from an EMBL/GenBank/DDBJ whole genome shotgun (WGS) entry which is preliminary data.</text>
</comment>
<keyword evidence="3" id="KW-1185">Reference proteome</keyword>
<sequence>MITIDQSVANVLTHGFQIPPKPETLVRLQAINNSDDPSLRDVADLVSSDVGLSSAILKTVNSPFYGMSRSISNINQAVSLLGLKSINNLVASIELKRSLTGNACISLERFWDNATDVANAMVYIESKLSIKVSQETLYSVGLFHDCGIPAMAIRFPDYRSTLIEANDSSDQTLTALEDIRYNTNHAVVGYFIATSWNLPQSLCDIILQHHEYDYLDHITGQSDQLTYAILKMAENIIDRTRRFREIYRWDILQTSVLETLGISSLEYSDIEEDLSELLK</sequence>
<dbReference type="Proteomes" id="UP000316649">
    <property type="component" value="Unassembled WGS sequence"/>
</dbReference>
<protein>
    <submittedName>
        <fullName evidence="2">HDOD domain-containing protein</fullName>
    </submittedName>
</protein>
<evidence type="ECO:0000313" key="2">
    <source>
        <dbReference type="EMBL" id="TVO75849.1"/>
    </source>
</evidence>
<organism evidence="2 3">
    <name type="scientific">Sedimenticola selenatireducens</name>
    <dbReference type="NCBI Taxonomy" id="191960"/>
    <lineage>
        <taxon>Bacteria</taxon>
        <taxon>Pseudomonadati</taxon>
        <taxon>Pseudomonadota</taxon>
        <taxon>Gammaproteobacteria</taxon>
        <taxon>Chromatiales</taxon>
        <taxon>Sedimenticolaceae</taxon>
        <taxon>Sedimenticola</taxon>
    </lineage>
</organism>
<dbReference type="Gene3D" id="1.10.3210.10">
    <property type="entry name" value="Hypothetical protein af1432"/>
    <property type="match status" value="1"/>
</dbReference>
<proteinExistence type="predicted"/>
<dbReference type="Pfam" id="PF08668">
    <property type="entry name" value="HDOD"/>
    <property type="match status" value="1"/>
</dbReference>
<dbReference type="EMBL" id="VMNH01000007">
    <property type="protein sequence ID" value="TVO75849.1"/>
    <property type="molecule type" value="Genomic_DNA"/>
</dbReference>
<dbReference type="PROSITE" id="PS51833">
    <property type="entry name" value="HDOD"/>
    <property type="match status" value="1"/>
</dbReference>